<protein>
    <submittedName>
        <fullName evidence="1">Uncharacterized protein</fullName>
    </submittedName>
</protein>
<organism evidence="1 2">
    <name type="scientific">Hassallia byssoidea VB512170</name>
    <dbReference type="NCBI Taxonomy" id="1304833"/>
    <lineage>
        <taxon>Bacteria</taxon>
        <taxon>Bacillati</taxon>
        <taxon>Cyanobacteriota</taxon>
        <taxon>Cyanophyceae</taxon>
        <taxon>Nostocales</taxon>
        <taxon>Tolypothrichaceae</taxon>
        <taxon>Hassallia</taxon>
    </lineage>
</organism>
<evidence type="ECO:0000313" key="1">
    <source>
        <dbReference type="EMBL" id="NEU71374.1"/>
    </source>
</evidence>
<proteinExistence type="predicted"/>
<dbReference type="EMBL" id="JTCM02000002">
    <property type="protein sequence ID" value="NEU71374.1"/>
    <property type="molecule type" value="Genomic_DNA"/>
</dbReference>
<reference evidence="1 2" key="1">
    <citation type="journal article" date="2015" name="Genome Announc.">
        <title>Draft Genome Sequence of Cyanobacterium Hassallia byssoidea Strain VB512170, Isolated from Monuments in India.</title>
        <authorList>
            <person name="Singh D."/>
            <person name="Chandrababunaidu M.M."/>
            <person name="Panda A."/>
            <person name="Sen D."/>
            <person name="Bhattacharyya S."/>
            <person name="Adhikary S.P."/>
            <person name="Tripathy S."/>
        </authorList>
    </citation>
    <scope>NUCLEOTIDE SEQUENCE [LARGE SCALE GENOMIC DNA]</scope>
    <source>
        <strain evidence="1 2">VB512170</strain>
    </source>
</reference>
<comment type="caution">
    <text evidence="1">The sequence shown here is derived from an EMBL/GenBank/DDBJ whole genome shotgun (WGS) entry which is preliminary data.</text>
</comment>
<dbReference type="AlphaFoldDB" id="A0A846H419"/>
<accession>A0A846H419</accession>
<sequence length="53" mass="6324">MTEEAGEKKAILQGDVHQFACKISETGEYKRRFKSDRFYERMNKRSPHLICFI</sequence>
<name>A0A846H419_9CYAN</name>
<evidence type="ECO:0000313" key="2">
    <source>
        <dbReference type="Proteomes" id="UP000031549"/>
    </source>
</evidence>
<dbReference type="Proteomes" id="UP000031549">
    <property type="component" value="Unassembled WGS sequence"/>
</dbReference>
<gene>
    <name evidence="1" type="ORF">PI95_001950</name>
</gene>
<dbReference type="RefSeq" id="WP_163518511.1">
    <property type="nucleotide sequence ID" value="NZ_JTCM02000002.1"/>
</dbReference>
<keyword evidence="2" id="KW-1185">Reference proteome</keyword>